<keyword evidence="1" id="KW-1133">Transmembrane helix</keyword>
<keyword evidence="1" id="KW-0812">Transmembrane</keyword>
<evidence type="ECO:0000313" key="3">
    <source>
        <dbReference type="Proteomes" id="UP001549691"/>
    </source>
</evidence>
<name>A0ABV2TJB2_9RHOO</name>
<keyword evidence="3" id="KW-1185">Reference proteome</keyword>
<protein>
    <submittedName>
        <fullName evidence="2">DUF2523 domain-containing protein</fullName>
    </submittedName>
</protein>
<dbReference type="EMBL" id="JBEWZI010000006">
    <property type="protein sequence ID" value="MET7014000.1"/>
    <property type="molecule type" value="Genomic_DNA"/>
</dbReference>
<accession>A0ABV2TJB2</accession>
<gene>
    <name evidence="2" type="ORF">ABXR19_07345</name>
</gene>
<dbReference type="Pfam" id="PF10734">
    <property type="entry name" value="DUF2523"/>
    <property type="match status" value="1"/>
</dbReference>
<feature type="transmembrane region" description="Helical" evidence="1">
    <location>
        <begin position="51"/>
        <end position="72"/>
    </location>
</feature>
<dbReference type="RefSeq" id="WP_354600459.1">
    <property type="nucleotide sequence ID" value="NZ_JBEWZI010000006.1"/>
</dbReference>
<sequence length="101" mass="10195">MGAAIIGALIAAAGTLLVQFLLSASIGVVTYSGITYALDFLRQMFMDSASGLPAGVVGLLGILKVGTSFSILMSAVTMRLTLSGVQGTVSRFKIKGGAPQG</sequence>
<evidence type="ECO:0000256" key="1">
    <source>
        <dbReference type="SAM" id="Phobius"/>
    </source>
</evidence>
<dbReference type="Proteomes" id="UP001549691">
    <property type="component" value="Unassembled WGS sequence"/>
</dbReference>
<reference evidence="2 3" key="1">
    <citation type="submission" date="2024-07" db="EMBL/GenBank/DDBJ databases">
        <title>Uliginosibacterium flavum JJ3220;KACC:17644.</title>
        <authorList>
            <person name="Kim M.K."/>
        </authorList>
    </citation>
    <scope>NUCLEOTIDE SEQUENCE [LARGE SCALE GENOMIC DNA]</scope>
    <source>
        <strain evidence="2 3">KACC:17644</strain>
    </source>
</reference>
<dbReference type="InterPro" id="IPR019670">
    <property type="entry name" value="DUF2523"/>
</dbReference>
<proteinExistence type="predicted"/>
<organism evidence="2 3">
    <name type="scientific">Uliginosibacterium flavum</name>
    <dbReference type="NCBI Taxonomy" id="1396831"/>
    <lineage>
        <taxon>Bacteria</taxon>
        <taxon>Pseudomonadati</taxon>
        <taxon>Pseudomonadota</taxon>
        <taxon>Betaproteobacteria</taxon>
        <taxon>Rhodocyclales</taxon>
        <taxon>Zoogloeaceae</taxon>
        <taxon>Uliginosibacterium</taxon>
    </lineage>
</organism>
<evidence type="ECO:0000313" key="2">
    <source>
        <dbReference type="EMBL" id="MET7014000.1"/>
    </source>
</evidence>
<keyword evidence="1" id="KW-0472">Membrane</keyword>
<comment type="caution">
    <text evidence="2">The sequence shown here is derived from an EMBL/GenBank/DDBJ whole genome shotgun (WGS) entry which is preliminary data.</text>
</comment>